<dbReference type="AlphaFoldDB" id="A0AAD5MU12"/>
<accession>A0AAD5MU12</accession>
<dbReference type="Proteomes" id="UP001196413">
    <property type="component" value="Unassembled WGS sequence"/>
</dbReference>
<feature type="signal peptide" evidence="1">
    <location>
        <begin position="1"/>
        <end position="27"/>
    </location>
</feature>
<proteinExistence type="predicted"/>
<feature type="chain" id="PRO_5041969375" evidence="1">
    <location>
        <begin position="28"/>
        <end position="228"/>
    </location>
</feature>
<dbReference type="EMBL" id="JAHQIW010004328">
    <property type="protein sequence ID" value="KAJ1361968.1"/>
    <property type="molecule type" value="Genomic_DNA"/>
</dbReference>
<comment type="caution">
    <text evidence="2">The sequence shown here is derived from an EMBL/GenBank/DDBJ whole genome shotgun (WGS) entry which is preliminary data.</text>
</comment>
<keyword evidence="1" id="KW-0732">Signal</keyword>
<name>A0AAD5MU12_PARTN</name>
<protein>
    <submittedName>
        <fullName evidence="2">Uncharacterized protein</fullName>
    </submittedName>
</protein>
<evidence type="ECO:0000313" key="2">
    <source>
        <dbReference type="EMBL" id="KAJ1361968.1"/>
    </source>
</evidence>
<sequence>MVFFTNIARRSIDLSMLSLLVAMSVLGCGVMPAGQGSTKTFTVTGFSLPVAMAYSGNSAVSTRFPSIATSEAGANGFVERLVMQTVFDVLERQARSALLPDGVISTILGQLSVKINYMPLKCQIALKPGEELNQMESGCIIVDNTVTGICTNMDRGATKKCLTDPEVKTTPVNATHLTISGTLSTTNIIMANWSNAMWRNVVNRAVRMLTSGPFKSHFFSATATIGGN</sequence>
<evidence type="ECO:0000256" key="1">
    <source>
        <dbReference type="SAM" id="SignalP"/>
    </source>
</evidence>
<keyword evidence="3" id="KW-1185">Reference proteome</keyword>
<gene>
    <name evidence="2" type="ORF">KIN20_021365</name>
</gene>
<evidence type="ECO:0000313" key="3">
    <source>
        <dbReference type="Proteomes" id="UP001196413"/>
    </source>
</evidence>
<reference evidence="2" key="1">
    <citation type="submission" date="2021-06" db="EMBL/GenBank/DDBJ databases">
        <title>Parelaphostrongylus tenuis whole genome reference sequence.</title>
        <authorList>
            <person name="Garwood T.J."/>
            <person name="Larsen P.A."/>
            <person name="Fountain-Jones N.M."/>
            <person name="Garbe J.R."/>
            <person name="Macchietto M.G."/>
            <person name="Kania S.A."/>
            <person name="Gerhold R.W."/>
            <person name="Richards J.E."/>
            <person name="Wolf T.M."/>
        </authorList>
    </citation>
    <scope>NUCLEOTIDE SEQUENCE</scope>
    <source>
        <strain evidence="2">MNPRO001-30</strain>
        <tissue evidence="2">Meninges</tissue>
    </source>
</reference>
<organism evidence="2 3">
    <name type="scientific">Parelaphostrongylus tenuis</name>
    <name type="common">Meningeal worm</name>
    <dbReference type="NCBI Taxonomy" id="148309"/>
    <lineage>
        <taxon>Eukaryota</taxon>
        <taxon>Metazoa</taxon>
        <taxon>Ecdysozoa</taxon>
        <taxon>Nematoda</taxon>
        <taxon>Chromadorea</taxon>
        <taxon>Rhabditida</taxon>
        <taxon>Rhabditina</taxon>
        <taxon>Rhabditomorpha</taxon>
        <taxon>Strongyloidea</taxon>
        <taxon>Metastrongylidae</taxon>
        <taxon>Parelaphostrongylus</taxon>
    </lineage>
</organism>